<dbReference type="AlphaFoldDB" id="A0A392T978"/>
<accession>A0A392T978</accession>
<feature type="non-terminal residue" evidence="1">
    <location>
        <position position="37"/>
    </location>
</feature>
<dbReference type="EMBL" id="LXQA010531521">
    <property type="protein sequence ID" value="MCI57578.1"/>
    <property type="molecule type" value="Genomic_DNA"/>
</dbReference>
<dbReference type="Proteomes" id="UP000265520">
    <property type="component" value="Unassembled WGS sequence"/>
</dbReference>
<proteinExistence type="predicted"/>
<comment type="caution">
    <text evidence="1">The sequence shown here is derived from an EMBL/GenBank/DDBJ whole genome shotgun (WGS) entry which is preliminary data.</text>
</comment>
<reference evidence="1 2" key="1">
    <citation type="journal article" date="2018" name="Front. Plant Sci.">
        <title>Red Clover (Trifolium pratense) and Zigzag Clover (T. medium) - A Picture of Genomic Similarities and Differences.</title>
        <authorList>
            <person name="Dluhosova J."/>
            <person name="Istvanek J."/>
            <person name="Nedelnik J."/>
            <person name="Repkova J."/>
        </authorList>
    </citation>
    <scope>NUCLEOTIDE SEQUENCE [LARGE SCALE GENOMIC DNA]</scope>
    <source>
        <strain evidence="2">cv. 10/8</strain>
        <tissue evidence="1">Leaf</tissue>
    </source>
</reference>
<evidence type="ECO:0000313" key="2">
    <source>
        <dbReference type="Proteomes" id="UP000265520"/>
    </source>
</evidence>
<sequence>MRRLFDQLPSAETTEDFVDGIKVQATLEHESVCSQSQ</sequence>
<evidence type="ECO:0000313" key="1">
    <source>
        <dbReference type="EMBL" id="MCI57578.1"/>
    </source>
</evidence>
<protein>
    <submittedName>
        <fullName evidence="1">Uncharacterized protein</fullName>
    </submittedName>
</protein>
<organism evidence="1 2">
    <name type="scientific">Trifolium medium</name>
    <dbReference type="NCBI Taxonomy" id="97028"/>
    <lineage>
        <taxon>Eukaryota</taxon>
        <taxon>Viridiplantae</taxon>
        <taxon>Streptophyta</taxon>
        <taxon>Embryophyta</taxon>
        <taxon>Tracheophyta</taxon>
        <taxon>Spermatophyta</taxon>
        <taxon>Magnoliopsida</taxon>
        <taxon>eudicotyledons</taxon>
        <taxon>Gunneridae</taxon>
        <taxon>Pentapetalae</taxon>
        <taxon>rosids</taxon>
        <taxon>fabids</taxon>
        <taxon>Fabales</taxon>
        <taxon>Fabaceae</taxon>
        <taxon>Papilionoideae</taxon>
        <taxon>50 kb inversion clade</taxon>
        <taxon>NPAAA clade</taxon>
        <taxon>Hologalegina</taxon>
        <taxon>IRL clade</taxon>
        <taxon>Trifolieae</taxon>
        <taxon>Trifolium</taxon>
    </lineage>
</organism>
<keyword evidence="2" id="KW-1185">Reference proteome</keyword>
<name>A0A392T978_9FABA</name>